<organism evidence="9 10">
    <name type="scientific">Candidatus Uhrbacteria bacterium RIFCSPHIGHO2_02_FULL_53_13</name>
    <dbReference type="NCBI Taxonomy" id="1802389"/>
    <lineage>
        <taxon>Bacteria</taxon>
        <taxon>Candidatus Uhriibacteriota</taxon>
    </lineage>
</organism>
<dbReference type="InterPro" id="IPR008283">
    <property type="entry name" value="Peptidase_M17_N"/>
</dbReference>
<feature type="binding site" evidence="7">
    <location>
        <position position="352"/>
    </location>
    <ligand>
        <name>Mn(2+)</name>
        <dbReference type="ChEBI" id="CHEBI:29035"/>
        <label>1</label>
    </ligand>
</feature>
<dbReference type="NCBIfam" id="NF002073">
    <property type="entry name" value="PRK00913.1-2"/>
    <property type="match status" value="1"/>
</dbReference>
<dbReference type="NCBIfam" id="NF002083">
    <property type="entry name" value="PRK00913.3-5"/>
    <property type="match status" value="1"/>
</dbReference>
<dbReference type="InterPro" id="IPR000819">
    <property type="entry name" value="Peptidase_M17_C"/>
</dbReference>
<dbReference type="NCBIfam" id="NF002074">
    <property type="entry name" value="PRK00913.1-4"/>
    <property type="match status" value="1"/>
</dbReference>
<reference evidence="9 10" key="1">
    <citation type="journal article" date="2016" name="Nat. Commun.">
        <title>Thousands of microbial genomes shed light on interconnected biogeochemical processes in an aquifer system.</title>
        <authorList>
            <person name="Anantharaman K."/>
            <person name="Brown C.T."/>
            <person name="Hug L.A."/>
            <person name="Sharon I."/>
            <person name="Castelle C.J."/>
            <person name="Probst A.J."/>
            <person name="Thomas B.C."/>
            <person name="Singh A."/>
            <person name="Wilkins M.J."/>
            <person name="Karaoz U."/>
            <person name="Brodie E.L."/>
            <person name="Williams K.H."/>
            <person name="Hubbard S.S."/>
            <person name="Banfield J.F."/>
        </authorList>
    </citation>
    <scope>NUCLEOTIDE SEQUENCE [LARGE SCALE GENOMIC DNA]</scope>
</reference>
<dbReference type="GO" id="GO:0005737">
    <property type="term" value="C:cytoplasm"/>
    <property type="evidence" value="ECO:0007669"/>
    <property type="project" value="UniProtKB-SubCell"/>
</dbReference>
<dbReference type="InterPro" id="IPR043472">
    <property type="entry name" value="Macro_dom-like"/>
</dbReference>
<evidence type="ECO:0000256" key="6">
    <source>
        <dbReference type="ARBA" id="ARBA00022801"/>
    </source>
</evidence>
<dbReference type="PROSITE" id="PS00631">
    <property type="entry name" value="CYTOSOL_AP"/>
    <property type="match status" value="1"/>
</dbReference>
<keyword evidence="4 7" id="KW-0031">Aminopeptidase</keyword>
<keyword evidence="7" id="KW-0963">Cytoplasm</keyword>
<feature type="active site" evidence="7">
    <location>
        <position position="280"/>
    </location>
</feature>
<feature type="domain" description="Cytosol aminopeptidase" evidence="8">
    <location>
        <begin position="348"/>
        <end position="355"/>
    </location>
</feature>
<evidence type="ECO:0000313" key="10">
    <source>
        <dbReference type="Proteomes" id="UP000177097"/>
    </source>
</evidence>
<evidence type="ECO:0000259" key="8">
    <source>
        <dbReference type="PROSITE" id="PS00631"/>
    </source>
</evidence>
<feature type="binding site" evidence="7">
    <location>
        <position position="273"/>
    </location>
    <ligand>
        <name>Mn(2+)</name>
        <dbReference type="ChEBI" id="CHEBI:29035"/>
        <label>1</label>
    </ligand>
</feature>
<keyword evidence="7" id="KW-0479">Metal-binding</keyword>
<dbReference type="GO" id="GO:0070006">
    <property type="term" value="F:metalloaminopeptidase activity"/>
    <property type="evidence" value="ECO:0007669"/>
    <property type="project" value="InterPro"/>
</dbReference>
<dbReference type="Gene3D" id="3.40.220.10">
    <property type="entry name" value="Leucine Aminopeptidase, subunit E, domain 1"/>
    <property type="match status" value="1"/>
</dbReference>
<feature type="active site" evidence="7">
    <location>
        <position position="354"/>
    </location>
</feature>
<sequence length="500" mass="54018">MQIRVEKGDILEKEADVVIVGCLEGERVKGGALKDVDDALDGQISELLTAGDFKGKHNTAIAIQTLGHMAAKRVVVVGLGKKKALTVEHIRQAVGMGVRKAKRYRAESMALVLVGAGAGEQDVMAVAQAATEAVFLAAYEYDVWKKKDEDAKELQTATIVEKQAGRINRATQGMKLGIVMAEGALHARRLVNEPGQTMRPRNLKEDAERIANLSKHVSVTIYNQEEARKMGMEAFLAVAQGSDEEPYFIHLRYTPKKAAQVSVALVGKGITYDSGGLSLKPSDAMKTMKMDMGGAAAVLGVFSVIDRIAPTVEVHGMIATCENMPSGKAYRPGDIVRAKNGLSIEIDNTDAEGRVTLADSLSFAVEQKPNAIVDMATLTGACMIALGEEIVGLMSNNAKLSKKVFDASNESGEEFWELPLFNGYDKLIESKVADVKNVGSRWGGALTAGLFLRKFVNDIPWVHLDIAGPAFAERHYLSYVPLGGTGVPVRTILQFLRSYR</sequence>
<feature type="binding site" evidence="7">
    <location>
        <position position="352"/>
    </location>
    <ligand>
        <name>Mn(2+)</name>
        <dbReference type="ChEBI" id="CHEBI:29035"/>
        <label>2</label>
    </ligand>
</feature>
<dbReference type="SUPFAM" id="SSF52949">
    <property type="entry name" value="Macro domain-like"/>
    <property type="match status" value="1"/>
</dbReference>
<keyword evidence="7" id="KW-0464">Manganese</keyword>
<name>A0A1F7U0F2_9BACT</name>
<evidence type="ECO:0000256" key="3">
    <source>
        <dbReference type="ARBA" id="ARBA00009528"/>
    </source>
</evidence>
<dbReference type="PRINTS" id="PR00481">
    <property type="entry name" value="LAMNOPPTDASE"/>
</dbReference>
<dbReference type="NCBIfam" id="NF002076">
    <property type="entry name" value="PRK00913.2-3"/>
    <property type="match status" value="1"/>
</dbReference>
<dbReference type="Pfam" id="PF02789">
    <property type="entry name" value="Peptidase_M17_N"/>
    <property type="match status" value="1"/>
</dbReference>
<comment type="function">
    <text evidence="7">Presumably involved in the processing and regular turnover of intracellular proteins. Catalyzes the removal of unsubstituted N-terminal amino acids from various peptides.</text>
</comment>
<dbReference type="Pfam" id="PF00883">
    <property type="entry name" value="Peptidase_M17"/>
    <property type="match status" value="1"/>
</dbReference>
<evidence type="ECO:0000256" key="2">
    <source>
        <dbReference type="ARBA" id="ARBA00000967"/>
    </source>
</evidence>
<dbReference type="CDD" id="cd00433">
    <property type="entry name" value="Peptidase_M17"/>
    <property type="match status" value="1"/>
</dbReference>
<dbReference type="Gene3D" id="3.40.630.10">
    <property type="entry name" value="Zn peptidases"/>
    <property type="match status" value="1"/>
</dbReference>
<evidence type="ECO:0000256" key="1">
    <source>
        <dbReference type="ARBA" id="ARBA00000135"/>
    </source>
</evidence>
<dbReference type="AlphaFoldDB" id="A0A1F7U0F2"/>
<dbReference type="PANTHER" id="PTHR11963:SF23">
    <property type="entry name" value="CYTOSOL AMINOPEPTIDASE"/>
    <property type="match status" value="1"/>
</dbReference>
<dbReference type="Proteomes" id="UP000177097">
    <property type="component" value="Unassembled WGS sequence"/>
</dbReference>
<dbReference type="GO" id="GO:0030145">
    <property type="term" value="F:manganese ion binding"/>
    <property type="evidence" value="ECO:0007669"/>
    <property type="project" value="UniProtKB-UniRule"/>
</dbReference>
<dbReference type="EMBL" id="MGDX01000017">
    <property type="protein sequence ID" value="OGL71157.1"/>
    <property type="molecule type" value="Genomic_DNA"/>
</dbReference>
<feature type="binding site" evidence="7">
    <location>
        <position position="291"/>
    </location>
    <ligand>
        <name>Mn(2+)</name>
        <dbReference type="ChEBI" id="CHEBI:29035"/>
        <label>2</label>
    </ligand>
</feature>
<keyword evidence="5 7" id="KW-0645">Protease</keyword>
<feature type="binding site" evidence="7">
    <location>
        <position position="273"/>
    </location>
    <ligand>
        <name>Mn(2+)</name>
        <dbReference type="ChEBI" id="CHEBI:29035"/>
        <label>2</label>
    </ligand>
</feature>
<dbReference type="InterPro" id="IPR023042">
    <property type="entry name" value="Peptidase_M17_leu_NH2_pept"/>
</dbReference>
<comment type="similarity">
    <text evidence="3 7">Belongs to the peptidase M17 family.</text>
</comment>
<evidence type="ECO:0000256" key="7">
    <source>
        <dbReference type="HAMAP-Rule" id="MF_00181"/>
    </source>
</evidence>
<keyword evidence="6 7" id="KW-0378">Hydrolase</keyword>
<dbReference type="EC" id="3.4.11.1" evidence="7"/>
<feature type="binding site" evidence="7">
    <location>
        <position position="268"/>
    </location>
    <ligand>
        <name>Mn(2+)</name>
        <dbReference type="ChEBI" id="CHEBI:29035"/>
        <label>2</label>
    </ligand>
</feature>
<feature type="binding site" evidence="7">
    <location>
        <position position="350"/>
    </location>
    <ligand>
        <name>Mn(2+)</name>
        <dbReference type="ChEBI" id="CHEBI:29035"/>
        <label>1</label>
    </ligand>
</feature>
<protein>
    <recommendedName>
        <fullName evidence="7">Probable cytosol aminopeptidase</fullName>
        <ecNumber evidence="7">3.4.11.1</ecNumber>
    </recommendedName>
    <alternativeName>
        <fullName evidence="7">Leucine aminopeptidase</fullName>
        <shortName evidence="7">LAP</shortName>
        <ecNumber evidence="7">3.4.11.10</ecNumber>
    </alternativeName>
    <alternativeName>
        <fullName evidence="7">Leucyl aminopeptidase</fullName>
    </alternativeName>
</protein>
<dbReference type="GO" id="GO:0006508">
    <property type="term" value="P:proteolysis"/>
    <property type="evidence" value="ECO:0007669"/>
    <property type="project" value="UniProtKB-KW"/>
</dbReference>
<proteinExistence type="inferred from homology"/>
<evidence type="ECO:0000256" key="4">
    <source>
        <dbReference type="ARBA" id="ARBA00022438"/>
    </source>
</evidence>
<dbReference type="PANTHER" id="PTHR11963">
    <property type="entry name" value="LEUCINE AMINOPEPTIDASE-RELATED"/>
    <property type="match status" value="1"/>
</dbReference>
<gene>
    <name evidence="7" type="primary">pepA</name>
    <name evidence="9" type="ORF">A3C17_01455</name>
</gene>
<dbReference type="STRING" id="1802389.A3C17_01455"/>
<evidence type="ECO:0000313" key="9">
    <source>
        <dbReference type="EMBL" id="OGL71157.1"/>
    </source>
</evidence>
<comment type="catalytic activity">
    <reaction evidence="1 7">
        <text>Release of an N-terminal amino acid, Xaa-|-Yaa-, in which Xaa is preferably Leu, but may be other amino acids including Pro although not Arg or Lys, and Yaa may be Pro. Amino acid amides and methyl esters are also readily hydrolyzed, but rates on arylamides are exceedingly low.</text>
        <dbReference type="EC" id="3.4.11.1"/>
    </reaction>
</comment>
<comment type="catalytic activity">
    <reaction evidence="2 7">
        <text>Release of an N-terminal amino acid, preferentially leucine, but not glutamic or aspartic acids.</text>
        <dbReference type="EC" id="3.4.11.10"/>
    </reaction>
</comment>
<evidence type="ECO:0000256" key="5">
    <source>
        <dbReference type="ARBA" id="ARBA00022670"/>
    </source>
</evidence>
<accession>A0A1F7U0F2</accession>
<comment type="subcellular location">
    <subcellularLocation>
        <location evidence="7">Cytoplasm</location>
    </subcellularLocation>
</comment>
<dbReference type="InterPro" id="IPR011356">
    <property type="entry name" value="Leucine_aapep/pepB"/>
</dbReference>
<dbReference type="HAMAP" id="MF_00181">
    <property type="entry name" value="Cytosol_peptidase_M17"/>
    <property type="match status" value="1"/>
</dbReference>
<dbReference type="SUPFAM" id="SSF53187">
    <property type="entry name" value="Zn-dependent exopeptidases"/>
    <property type="match status" value="1"/>
</dbReference>
<comment type="cofactor">
    <cofactor evidence="7">
        <name>Mn(2+)</name>
        <dbReference type="ChEBI" id="CHEBI:29035"/>
    </cofactor>
    <text evidence="7">Binds 2 manganese ions per subunit.</text>
</comment>
<dbReference type="EC" id="3.4.11.10" evidence="7"/>
<comment type="caution">
    <text evidence="9">The sequence shown here is derived from an EMBL/GenBank/DDBJ whole genome shotgun (WGS) entry which is preliminary data.</text>
</comment>